<feature type="chain" id="PRO_5046049435" evidence="1">
    <location>
        <begin position="39"/>
        <end position="622"/>
    </location>
</feature>
<evidence type="ECO:0000259" key="2">
    <source>
        <dbReference type="PROSITE" id="PS51494"/>
    </source>
</evidence>
<dbReference type="Proteomes" id="UP001634747">
    <property type="component" value="Unassembled WGS sequence"/>
</dbReference>
<dbReference type="PROSITE" id="PS51494">
    <property type="entry name" value="SPOIVB"/>
    <property type="match status" value="1"/>
</dbReference>
<evidence type="ECO:0000313" key="4">
    <source>
        <dbReference type="Proteomes" id="UP001634747"/>
    </source>
</evidence>
<reference evidence="3 4" key="1">
    <citation type="submission" date="2024-12" db="EMBL/GenBank/DDBJ databases">
        <authorList>
            <person name="Lee Y."/>
        </authorList>
    </citation>
    <scope>NUCLEOTIDE SEQUENCE [LARGE SCALE GENOMIC DNA]</scope>
    <source>
        <strain evidence="3 4">03SUJ4</strain>
    </source>
</reference>
<evidence type="ECO:0000256" key="1">
    <source>
        <dbReference type="SAM" id="SignalP"/>
    </source>
</evidence>
<dbReference type="InterPro" id="IPR008763">
    <property type="entry name" value="Peptidase_S55"/>
</dbReference>
<sequence>MIGRATVPATEKPWRRAAFRLCWTLALCAVGAGSPALRAQAAAASAGPPLHAEPFPLSEVRRGQHGTAWTVFEGRVPEPMDVEILGRMPNSIGPGQDMILARLHGTKPDFTGVVAGMSGSPVYIDGKLLGALSFRIGQFSKEPICGITPIEYMLQVRDLPNALNPTAPERPAPPATPAEPVAALAPSFSPARNDGLTPIATPLVFSGFSADTLDRFGANFRALGLEPVSGLGSASPDTPQPEPIVPGSAVSAVLARGDLNIAATCTVTYLDAKQLLACGHPITQYGDIDVPMTKAEVLATLPSPQNAFKIVNTTETVGAFTEDRSNAIAGSFRVQAPMIPVAVELAPVAGSGLPARTLHFQVLNNRELTPQVLLAGVYQALSGTNTSGSEMSLRLTGSVAIANHEPLRLDATLSSGEGQPAAVGAAVLLAQRFSRVYGNALEQPVITAVDLHAAVVPTRESIQIESARLSTDEARPGDTVVVQATIRPWQQSARVVEVPIKLPTTLENGPLRIVVGDSTTMDRLVAPPAGSAPHPLDLADTITQLNRTHTNDRLYVALLDHETQGVTAAAALPSLPPDVVNTLQPLRDSREISFTSETAKEAGSVPLDAAVSGSQVLTLRIR</sequence>
<keyword evidence="4" id="KW-1185">Reference proteome</keyword>
<gene>
    <name evidence="3" type="ORF">ACK2TP_07040</name>
</gene>
<accession>A0ABW9KJN6</accession>
<name>A0ABW9KJN6_9BACT</name>
<dbReference type="EMBL" id="JBJYXY010000001">
    <property type="protein sequence ID" value="MFN2975513.1"/>
    <property type="molecule type" value="Genomic_DNA"/>
</dbReference>
<dbReference type="RefSeq" id="WP_263412963.1">
    <property type="nucleotide sequence ID" value="NZ_BAABBH010000001.1"/>
</dbReference>
<proteinExistence type="predicted"/>
<keyword evidence="1" id="KW-0732">Signal</keyword>
<comment type="caution">
    <text evidence="3">The sequence shown here is derived from an EMBL/GenBank/DDBJ whole genome shotgun (WGS) entry which is preliminary data.</text>
</comment>
<protein>
    <submittedName>
        <fullName evidence="3">SpoIVB peptidase S55</fullName>
    </submittedName>
</protein>
<feature type="signal peptide" evidence="1">
    <location>
        <begin position="1"/>
        <end position="38"/>
    </location>
</feature>
<evidence type="ECO:0000313" key="3">
    <source>
        <dbReference type="EMBL" id="MFN2975513.1"/>
    </source>
</evidence>
<organism evidence="3 4">
    <name type="scientific">Terriglobus aquaticus</name>
    <dbReference type="NCBI Taxonomy" id="940139"/>
    <lineage>
        <taxon>Bacteria</taxon>
        <taxon>Pseudomonadati</taxon>
        <taxon>Acidobacteriota</taxon>
        <taxon>Terriglobia</taxon>
        <taxon>Terriglobales</taxon>
        <taxon>Acidobacteriaceae</taxon>
        <taxon>Terriglobus</taxon>
    </lineage>
</organism>
<feature type="domain" description="Peptidase S55" evidence="2">
    <location>
        <begin position="1"/>
        <end position="169"/>
    </location>
</feature>